<proteinExistence type="predicted"/>
<protein>
    <submittedName>
        <fullName evidence="1">Uncharacterized protein</fullName>
    </submittedName>
</protein>
<evidence type="ECO:0000313" key="2">
    <source>
        <dbReference type="Proteomes" id="UP000265703"/>
    </source>
</evidence>
<evidence type="ECO:0000313" key="1">
    <source>
        <dbReference type="EMBL" id="RIA82604.1"/>
    </source>
</evidence>
<accession>A0A397SJB1</accession>
<keyword evidence="2" id="KW-1185">Reference proteome</keyword>
<dbReference type="OrthoDB" id="2432483at2759"/>
<gene>
    <name evidence="1" type="ORF">C1645_835092</name>
</gene>
<comment type="caution">
    <text evidence="1">The sequence shown here is derived from an EMBL/GenBank/DDBJ whole genome shotgun (WGS) entry which is preliminary data.</text>
</comment>
<name>A0A397SJB1_9GLOM</name>
<dbReference type="AlphaFoldDB" id="A0A397SJB1"/>
<sequence>MTSKPRLQISFHTESKVSSLEPTRKDDKININEFELEKLSLENFNEILDNCNNNIYLKDFEVENKKNNYDIFEKQDKIIDHLENVEFTSCVVIDFVKGKIQRCGEIMKLRQLKNLFGNHEIKKDILTKTFDTLLTFRKVTSNHNITTATNTATNTSSDDEKIFLNEPPSLFMIKFLFKKTPKKEEKKSINDFEQFGCEFRQKIWNS</sequence>
<dbReference type="Proteomes" id="UP000265703">
    <property type="component" value="Unassembled WGS sequence"/>
</dbReference>
<organism evidence="1 2">
    <name type="scientific">Glomus cerebriforme</name>
    <dbReference type="NCBI Taxonomy" id="658196"/>
    <lineage>
        <taxon>Eukaryota</taxon>
        <taxon>Fungi</taxon>
        <taxon>Fungi incertae sedis</taxon>
        <taxon>Mucoromycota</taxon>
        <taxon>Glomeromycotina</taxon>
        <taxon>Glomeromycetes</taxon>
        <taxon>Glomerales</taxon>
        <taxon>Glomeraceae</taxon>
        <taxon>Glomus</taxon>
    </lineage>
</organism>
<dbReference type="EMBL" id="QKYT01000648">
    <property type="protein sequence ID" value="RIA82604.1"/>
    <property type="molecule type" value="Genomic_DNA"/>
</dbReference>
<reference evidence="1 2" key="1">
    <citation type="submission" date="2018-06" db="EMBL/GenBank/DDBJ databases">
        <title>Comparative genomics reveals the genomic features of Rhizophagus irregularis, R. cerebriforme, R. diaphanum and Gigaspora rosea, and their symbiotic lifestyle signature.</title>
        <authorList>
            <person name="Morin E."/>
            <person name="San Clemente H."/>
            <person name="Chen E.C.H."/>
            <person name="De La Providencia I."/>
            <person name="Hainaut M."/>
            <person name="Kuo A."/>
            <person name="Kohler A."/>
            <person name="Murat C."/>
            <person name="Tang N."/>
            <person name="Roy S."/>
            <person name="Loubradou J."/>
            <person name="Henrissat B."/>
            <person name="Grigoriev I.V."/>
            <person name="Corradi N."/>
            <person name="Roux C."/>
            <person name="Martin F.M."/>
        </authorList>
    </citation>
    <scope>NUCLEOTIDE SEQUENCE [LARGE SCALE GENOMIC DNA]</scope>
    <source>
        <strain evidence="1 2">DAOM 227022</strain>
    </source>
</reference>